<dbReference type="KEGG" id="proe:H9L23_04195"/>
<feature type="signal peptide" evidence="1">
    <location>
        <begin position="1"/>
        <end position="20"/>
    </location>
</feature>
<organism evidence="3 4">
    <name type="scientific">Pedobacter roseus</name>
    <dbReference type="NCBI Taxonomy" id="336820"/>
    <lineage>
        <taxon>Bacteria</taxon>
        <taxon>Pseudomonadati</taxon>
        <taxon>Bacteroidota</taxon>
        <taxon>Sphingobacteriia</taxon>
        <taxon>Sphingobacteriales</taxon>
        <taxon>Sphingobacteriaceae</taxon>
        <taxon>Pedobacter</taxon>
    </lineage>
</organism>
<accession>A0A7G9QIY5</accession>
<dbReference type="AlphaFoldDB" id="A0A7G9QIY5"/>
<evidence type="ECO:0000313" key="3">
    <source>
        <dbReference type="EMBL" id="QNN43310.1"/>
    </source>
</evidence>
<dbReference type="InterPro" id="IPR025665">
    <property type="entry name" value="Beta-barrel_OMP_2"/>
</dbReference>
<keyword evidence="4" id="KW-1185">Reference proteome</keyword>
<reference evidence="3 4" key="1">
    <citation type="submission" date="2020-08" db="EMBL/GenBank/DDBJ databases">
        <title>Genome sequence of Pedobacter roseus KACC 11594T.</title>
        <authorList>
            <person name="Hyun D.-W."/>
            <person name="Bae J.-W."/>
        </authorList>
    </citation>
    <scope>NUCLEOTIDE SEQUENCE [LARGE SCALE GENOMIC DNA]</scope>
    <source>
        <strain evidence="3 4">KACC 11594</strain>
    </source>
</reference>
<evidence type="ECO:0000256" key="1">
    <source>
        <dbReference type="SAM" id="SignalP"/>
    </source>
</evidence>
<dbReference type="EMBL" id="CP060723">
    <property type="protein sequence ID" value="QNN43310.1"/>
    <property type="molecule type" value="Genomic_DNA"/>
</dbReference>
<name>A0A7G9QIY5_9SPHI</name>
<gene>
    <name evidence="3" type="ORF">H9L23_04195</name>
</gene>
<proteinExistence type="predicted"/>
<dbReference type="RefSeq" id="WP_187593799.1">
    <property type="nucleotide sequence ID" value="NZ_CP060723.1"/>
</dbReference>
<dbReference type="Proteomes" id="UP000515806">
    <property type="component" value="Chromosome"/>
</dbReference>
<evidence type="ECO:0000313" key="4">
    <source>
        <dbReference type="Proteomes" id="UP000515806"/>
    </source>
</evidence>
<feature type="domain" description="Outer membrane protein beta-barrel" evidence="2">
    <location>
        <begin position="20"/>
        <end position="207"/>
    </location>
</feature>
<dbReference type="Pfam" id="PF13568">
    <property type="entry name" value="OMP_b-brl_2"/>
    <property type="match status" value="1"/>
</dbReference>
<protein>
    <submittedName>
        <fullName evidence="3">PorT family protein</fullName>
    </submittedName>
</protein>
<feature type="chain" id="PRO_5028940400" evidence="1">
    <location>
        <begin position="21"/>
        <end position="229"/>
    </location>
</feature>
<evidence type="ECO:0000259" key="2">
    <source>
        <dbReference type="Pfam" id="PF13568"/>
    </source>
</evidence>
<keyword evidence="1" id="KW-0732">Signal</keyword>
<sequence>MKKLMLSLLAVAGFGFAASAQTNNDIKIGVKAGVTFPTFGVSGTENTGYEQKMNTSFYVGGTVDIPVSDIFSVQPGLSLIGKGGKTDFYYYNAELGNTYTATANSKISTMYIELPVNAVFNFALGSGKIFIGAGPYYAMAISGKNKSTTTLSSGGSTITDSGEEDIKFGKDGTMKRGDFGVNFLAGYQLSNGFNIHAGYGLGLSNLDYSDAKVSKVTNRVLSVGIGFSF</sequence>